<dbReference type="EMBL" id="HBUE01121756">
    <property type="protein sequence ID" value="CAG6492699.1"/>
    <property type="molecule type" value="Transcribed_RNA"/>
</dbReference>
<evidence type="ECO:0000313" key="1">
    <source>
        <dbReference type="EMBL" id="CAG6492699.1"/>
    </source>
</evidence>
<organism evidence="1">
    <name type="scientific">Culex pipiens</name>
    <name type="common">House mosquito</name>
    <dbReference type="NCBI Taxonomy" id="7175"/>
    <lineage>
        <taxon>Eukaryota</taxon>
        <taxon>Metazoa</taxon>
        <taxon>Ecdysozoa</taxon>
        <taxon>Arthropoda</taxon>
        <taxon>Hexapoda</taxon>
        <taxon>Insecta</taxon>
        <taxon>Pterygota</taxon>
        <taxon>Neoptera</taxon>
        <taxon>Endopterygota</taxon>
        <taxon>Diptera</taxon>
        <taxon>Nematocera</taxon>
        <taxon>Culicoidea</taxon>
        <taxon>Culicidae</taxon>
        <taxon>Culicinae</taxon>
        <taxon>Culicini</taxon>
        <taxon>Culex</taxon>
        <taxon>Culex</taxon>
    </lineage>
</organism>
<reference evidence="1" key="1">
    <citation type="submission" date="2021-05" db="EMBL/GenBank/DDBJ databases">
        <authorList>
            <person name="Alioto T."/>
            <person name="Alioto T."/>
            <person name="Gomez Garrido J."/>
        </authorList>
    </citation>
    <scope>NUCLEOTIDE SEQUENCE</scope>
</reference>
<accession>A0A8D8CDG0</accession>
<sequence length="118" mass="13258">MLDGLDASFPDSTEGWRTRWDKVKVDSVVRTVSCNCILVSLRQKQLPQILQLLVRPDEVRPVVAVNVCGKSSPSTESAQTGDEGICCEVRDKIQMDRFCCQTNVHHDVRLDDRVPMVS</sequence>
<dbReference type="EMBL" id="HBUE01121755">
    <property type="protein sequence ID" value="CAG6492695.1"/>
    <property type="molecule type" value="Transcribed_RNA"/>
</dbReference>
<name>A0A8D8CDG0_CULPI</name>
<protein>
    <submittedName>
        <fullName evidence="1">(northern house mosquito) hypothetical protein</fullName>
    </submittedName>
</protein>
<dbReference type="AlphaFoldDB" id="A0A8D8CDG0"/>
<proteinExistence type="predicted"/>